<proteinExistence type="predicted"/>
<comment type="caution">
    <text evidence="1">The sequence shown here is derived from an EMBL/GenBank/DDBJ whole genome shotgun (WGS) entry which is preliminary data.</text>
</comment>
<dbReference type="RefSeq" id="WP_345337410.1">
    <property type="nucleotide sequence ID" value="NZ_BAABJZ010000106.1"/>
</dbReference>
<organism evidence="1 2">
    <name type="scientific">Ferrimonas pelagia</name>
    <dbReference type="NCBI Taxonomy" id="1177826"/>
    <lineage>
        <taxon>Bacteria</taxon>
        <taxon>Pseudomonadati</taxon>
        <taxon>Pseudomonadota</taxon>
        <taxon>Gammaproteobacteria</taxon>
        <taxon>Alteromonadales</taxon>
        <taxon>Ferrimonadaceae</taxon>
        <taxon>Ferrimonas</taxon>
    </lineage>
</organism>
<keyword evidence="2" id="KW-1185">Reference proteome</keyword>
<dbReference type="NCBIfam" id="TIGR04040">
    <property type="entry name" value="glycyl_YjjI"/>
    <property type="match status" value="1"/>
</dbReference>
<name>A0ABP9FGU1_9GAMM</name>
<reference evidence="2" key="1">
    <citation type="journal article" date="2019" name="Int. J. Syst. Evol. Microbiol.">
        <title>The Global Catalogue of Microorganisms (GCM) 10K type strain sequencing project: providing services to taxonomists for standard genome sequencing and annotation.</title>
        <authorList>
            <consortium name="The Broad Institute Genomics Platform"/>
            <consortium name="The Broad Institute Genome Sequencing Center for Infectious Disease"/>
            <person name="Wu L."/>
            <person name="Ma J."/>
        </authorList>
    </citation>
    <scope>NUCLEOTIDE SEQUENCE [LARGE SCALE GENOMIC DNA]</scope>
    <source>
        <strain evidence="2">JCM 18401</strain>
    </source>
</reference>
<evidence type="ECO:0000313" key="2">
    <source>
        <dbReference type="Proteomes" id="UP001499988"/>
    </source>
</evidence>
<accession>A0ABP9FGU1</accession>
<dbReference type="InterPro" id="IPR016905">
    <property type="entry name" value="Glycyl_radical_YjjI-like"/>
</dbReference>
<dbReference type="Pfam" id="PF11230">
    <property type="entry name" value="YjjI-like"/>
    <property type="match status" value="1"/>
</dbReference>
<dbReference type="SUPFAM" id="SSF51998">
    <property type="entry name" value="PFL-like glycyl radical enzymes"/>
    <property type="match status" value="1"/>
</dbReference>
<dbReference type="EMBL" id="BAABJZ010000106">
    <property type="protein sequence ID" value="GAA4902840.1"/>
    <property type="molecule type" value="Genomic_DNA"/>
</dbReference>
<protein>
    <submittedName>
        <fullName evidence="1">YjjI family glycine radical enzyme</fullName>
    </submittedName>
</protein>
<evidence type="ECO:0000313" key="1">
    <source>
        <dbReference type="EMBL" id="GAA4902840.1"/>
    </source>
</evidence>
<sequence>MPLRSLHQQALGLIQNPNLTPKQKELALYQTLEASLPTCAYPAAVSAAVEQGLLHEMFESAAPFKPRYLLPDYQKAFAQGSDYLELAPPQDLDEAIQFLIILYQNVPSVTTFPVFLGHLDQLLEPFVCEQLSDPQLDRKIRLFWQMIDRTVPDSFAHANLGPKDSRVGRAILRVDAALGQSVPNLTFRYEAGVTPDDLLAQVGQNIIDCNKPHIANHPAIAADFDGDYAQVSCYNSLHVGGGAHTMMRLNLRVSFARCDGSVDDYIRRVVPECTALMVQAMRHRIDFLVEQSGFFLGNFLATEGLIDLNRFSAMFGIYGLAELVNQLMKAGGMPGRYGQDPQAMELAERIVSAYRDAMRGHQVAHCHNGRLVFHSQSGISSDTEETAGTRIPIGEEPDAVSYIRYCAHLHRYFDAGISDIFALEPTIRQNPQALTRLIKGGFALGLRCFTANVSDNDLVRVTGYLVKRSDIEKFRVGAERHQSTLLGAEAVDVAGILNRRARVISHETVPLTTWS</sequence>
<dbReference type="PIRSF" id="PIRSF028991">
    <property type="entry name" value="Glycl_rad_HI0521_prd"/>
    <property type="match status" value="1"/>
</dbReference>
<gene>
    <name evidence="1" type="ORF">GCM10023333_41200</name>
</gene>
<dbReference type="Proteomes" id="UP001499988">
    <property type="component" value="Unassembled WGS sequence"/>
</dbReference>